<dbReference type="SUPFAM" id="SSF52540">
    <property type="entry name" value="P-loop containing nucleoside triphosphate hydrolases"/>
    <property type="match status" value="1"/>
</dbReference>
<evidence type="ECO:0000313" key="2">
    <source>
        <dbReference type="EMBL" id="TNM36251.1"/>
    </source>
</evidence>
<protein>
    <recommendedName>
        <fullName evidence="4">Sulfotransferase family protein</fullName>
    </recommendedName>
</protein>
<name>A0A5C4VKB1_9ACTN</name>
<dbReference type="EMBL" id="VDMP01000027">
    <property type="protein sequence ID" value="TNM36251.1"/>
    <property type="molecule type" value="Genomic_DNA"/>
</dbReference>
<accession>A0A5C4VKB1</accession>
<proteinExistence type="predicted"/>
<organism evidence="2 3">
    <name type="scientific">Nocardioides albidus</name>
    <dbReference type="NCBI Taxonomy" id="1517589"/>
    <lineage>
        <taxon>Bacteria</taxon>
        <taxon>Bacillati</taxon>
        <taxon>Actinomycetota</taxon>
        <taxon>Actinomycetes</taxon>
        <taxon>Propionibacteriales</taxon>
        <taxon>Nocardioidaceae</taxon>
        <taxon>Nocardioides</taxon>
    </lineage>
</organism>
<dbReference type="Proteomes" id="UP000313231">
    <property type="component" value="Unassembled WGS sequence"/>
</dbReference>
<evidence type="ECO:0000256" key="1">
    <source>
        <dbReference type="SAM" id="Coils"/>
    </source>
</evidence>
<gene>
    <name evidence="2" type="ORF">FHP29_18970</name>
</gene>
<comment type="caution">
    <text evidence="2">The sequence shown here is derived from an EMBL/GenBank/DDBJ whole genome shotgun (WGS) entry which is preliminary data.</text>
</comment>
<reference evidence="2 3" key="1">
    <citation type="journal article" date="2016" name="Int. J. Syst. Evol. Microbiol.">
        <title>Nocardioides albidus sp. nov., an actinobacterium isolated from garden soil.</title>
        <authorList>
            <person name="Singh H."/>
            <person name="Du J."/>
            <person name="Trinh H."/>
            <person name="Won K."/>
            <person name="Yang J.E."/>
            <person name="Yin C."/>
            <person name="Kook M."/>
            <person name="Yi T.H."/>
        </authorList>
    </citation>
    <scope>NUCLEOTIDE SEQUENCE [LARGE SCALE GENOMIC DNA]</scope>
    <source>
        <strain evidence="2 3">CCTCC AB 2015297</strain>
    </source>
</reference>
<feature type="coiled-coil region" evidence="1">
    <location>
        <begin position="344"/>
        <end position="371"/>
    </location>
</feature>
<keyword evidence="1" id="KW-0175">Coiled coil</keyword>
<dbReference type="AlphaFoldDB" id="A0A5C4VKB1"/>
<keyword evidence="3" id="KW-1185">Reference proteome</keyword>
<evidence type="ECO:0000313" key="3">
    <source>
        <dbReference type="Proteomes" id="UP000313231"/>
    </source>
</evidence>
<dbReference type="RefSeq" id="WP_139624439.1">
    <property type="nucleotide sequence ID" value="NZ_VDMP01000027.1"/>
</dbReference>
<sequence>MSTPSALPAGARLLHIGLPKTGTTALQASFHAARAELAQQGVHYASKGPNPLRVARYAAGTAVPADAAGREALEGRWRRLSAEFRDSRARVTVLSSEAFSGAAPERVDAIAEALGADATVVVTLRPVAALLPSHWQQAIRHGATEPLEEWLGHVLDPDHPFAAAMGRYAPETLLATWGRSFSEDRMVFVCGDPQDRQFNHRTFEALLGIEGVLKQQDVANSSPPYAEIELLRHLNLAHGDRGSDERWTRVLRRAGRRMGDTPPPGASAERLQLPRWAVERINETAQASISALRASGAVVVGDPANLISDPDRHPVDVRSPEAVSLEMAGWFAQAVAELAVAEADEPAQERVRRLEADLAAAEERASRVQDVPASRLARALAAKAARRLGLKGPARRS</sequence>
<dbReference type="OrthoDB" id="5144031at2"/>
<dbReference type="InterPro" id="IPR027417">
    <property type="entry name" value="P-loop_NTPase"/>
</dbReference>
<dbReference type="Gene3D" id="3.40.50.300">
    <property type="entry name" value="P-loop containing nucleotide triphosphate hydrolases"/>
    <property type="match status" value="1"/>
</dbReference>
<evidence type="ECO:0008006" key="4">
    <source>
        <dbReference type="Google" id="ProtNLM"/>
    </source>
</evidence>